<dbReference type="AlphaFoldDB" id="A0A198AGX2"/>
<protein>
    <submittedName>
        <fullName evidence="1">Uncharacterized protein</fullName>
    </submittedName>
</protein>
<dbReference type="OrthoDB" id="2626866at2"/>
<organism evidence="1 2">
    <name type="scientific">Paenibacillus oryzisoli</name>
    <dbReference type="NCBI Taxonomy" id="1850517"/>
    <lineage>
        <taxon>Bacteria</taxon>
        <taxon>Bacillati</taxon>
        <taxon>Bacillota</taxon>
        <taxon>Bacilli</taxon>
        <taxon>Bacillales</taxon>
        <taxon>Paenibacillaceae</taxon>
        <taxon>Paenibacillus</taxon>
    </lineage>
</organism>
<dbReference type="RefSeq" id="WP_068663403.1">
    <property type="nucleotide sequence ID" value="NZ_LYPB01000051.1"/>
</dbReference>
<evidence type="ECO:0000313" key="2">
    <source>
        <dbReference type="Proteomes" id="UP000078454"/>
    </source>
</evidence>
<keyword evidence="2" id="KW-1185">Reference proteome</keyword>
<reference evidence="1 2" key="1">
    <citation type="submission" date="2016-05" db="EMBL/GenBank/DDBJ databases">
        <title>Paenibacillus sp. 1ZS3-15 nov., isolated from the rhizosphere soil.</title>
        <authorList>
            <person name="Zhang X.X."/>
            <person name="Zhang J."/>
        </authorList>
    </citation>
    <scope>NUCLEOTIDE SEQUENCE [LARGE SCALE GENOMIC DNA]</scope>
    <source>
        <strain evidence="1 2">1ZS3-15</strain>
    </source>
</reference>
<name>A0A198AGX2_9BACL</name>
<comment type="caution">
    <text evidence="1">The sequence shown here is derived from an EMBL/GenBank/DDBJ whole genome shotgun (WGS) entry which is preliminary data.</text>
</comment>
<dbReference type="STRING" id="1850517.A8708_25650"/>
<dbReference type="EMBL" id="LYPB01000051">
    <property type="protein sequence ID" value="OAS20286.1"/>
    <property type="molecule type" value="Genomic_DNA"/>
</dbReference>
<dbReference type="Proteomes" id="UP000078454">
    <property type="component" value="Unassembled WGS sequence"/>
</dbReference>
<proteinExistence type="predicted"/>
<evidence type="ECO:0000313" key="1">
    <source>
        <dbReference type="EMBL" id="OAS20286.1"/>
    </source>
</evidence>
<sequence>MLHTKVIIGEKEVLIFFEAMYQEYSNRAIETITKYLNNAQVREVFDNLGLVHATNTEVTLFSLNGEMETIPMA</sequence>
<accession>A0A198AGX2</accession>
<gene>
    <name evidence="1" type="ORF">A8708_25650</name>
</gene>